<reference evidence="1 2" key="1">
    <citation type="submission" date="2015-08" db="EMBL/GenBank/DDBJ databases">
        <title>Next Generation Sequencing and Analysis of the Genome of Puccinia sorghi L Schw, the Causal Agent of Maize Common Rust.</title>
        <authorList>
            <person name="Rochi L."/>
            <person name="Burguener G."/>
            <person name="Darino M."/>
            <person name="Turjanski A."/>
            <person name="Kreff E."/>
            <person name="Dieguez M.J."/>
            <person name="Sacco F."/>
        </authorList>
    </citation>
    <scope>NUCLEOTIDE SEQUENCE [LARGE SCALE GENOMIC DNA]</scope>
    <source>
        <strain evidence="1 2">RO10H11247</strain>
    </source>
</reference>
<dbReference type="AlphaFoldDB" id="A0A0L6UA83"/>
<protein>
    <submittedName>
        <fullName evidence="1">Uncharacterized protein</fullName>
    </submittedName>
</protein>
<name>A0A0L6UA83_9BASI</name>
<dbReference type="OrthoDB" id="2507501at2759"/>
<accession>A0A0L6UA83</accession>
<dbReference type="VEuPathDB" id="FungiDB:VP01_808g3"/>
<evidence type="ECO:0000313" key="2">
    <source>
        <dbReference type="Proteomes" id="UP000037035"/>
    </source>
</evidence>
<comment type="caution">
    <text evidence="1">The sequence shown here is derived from an EMBL/GenBank/DDBJ whole genome shotgun (WGS) entry which is preliminary data.</text>
</comment>
<organism evidence="1 2">
    <name type="scientific">Puccinia sorghi</name>
    <dbReference type="NCBI Taxonomy" id="27349"/>
    <lineage>
        <taxon>Eukaryota</taxon>
        <taxon>Fungi</taxon>
        <taxon>Dikarya</taxon>
        <taxon>Basidiomycota</taxon>
        <taxon>Pucciniomycotina</taxon>
        <taxon>Pucciniomycetes</taxon>
        <taxon>Pucciniales</taxon>
        <taxon>Pucciniaceae</taxon>
        <taxon>Puccinia</taxon>
    </lineage>
</organism>
<dbReference type="EMBL" id="LAVV01013594">
    <property type="protein sequence ID" value="KNZ45459.1"/>
    <property type="molecule type" value="Genomic_DNA"/>
</dbReference>
<proteinExistence type="predicted"/>
<evidence type="ECO:0000313" key="1">
    <source>
        <dbReference type="EMBL" id="KNZ45459.1"/>
    </source>
</evidence>
<gene>
    <name evidence="1" type="ORF">VP01_808g3</name>
</gene>
<dbReference type="Proteomes" id="UP000037035">
    <property type="component" value="Unassembled WGS sequence"/>
</dbReference>
<keyword evidence="2" id="KW-1185">Reference proteome</keyword>
<sequence>MRIYAKDSFRENLYYVKSWSQTFFPLTTLPNKNPPIFIGLTEIQHFMALKMKDQNLFPVSQLEKDWEQIATPEAMQWKK</sequence>